<dbReference type="Proteomes" id="UP000248852">
    <property type="component" value="Segment"/>
</dbReference>
<dbReference type="RefSeq" id="YP_009483841.1">
    <property type="nucleotide sequence ID" value="NC_037667.1"/>
</dbReference>
<sequence>MTTCHTIDTGLGDTAGESARVSRATKRKRANVTGIDQEPNTPSDQERDEPRRARLRRGSLTAVAETQGCPWTDAVEAPAVWARVVKFMLAKVAALDRSGFGDRAEKECWRMACTLALLGSTCRVLYDCISGLKVRCDMLVGVDADDPTTPKHNTSTHLLWCALTRKATPPRQDVLDTDGNLYHHMYRLMYCEIRSGYLCAPRASTSTDANKKVAGAGQKATDKGCVGDSDRDGTDDENEDQRSDAMDSDNDSDAIDSESDSDDDNQSRPYRSCVEMPDYRCLWDLLEWEDGDKDDGNKDRGREEQQDSDQDSDEDDGDDDLHEDEEGTLCESGTHHGEWTFNVFNHYRNGLFLTGVKVKP</sequence>
<accession>A0A2U7UAZ6</accession>
<name>A0A2U7UAZ6_9VIRU</name>
<dbReference type="KEGG" id="vg:36844713"/>
<dbReference type="GeneID" id="36844713"/>
<feature type="compositionally biased region" description="Acidic residues" evidence="1">
    <location>
        <begin position="246"/>
        <end position="264"/>
    </location>
</feature>
<organism evidence="2">
    <name type="scientific">Pandoravirus quercus</name>
    <dbReference type="NCBI Taxonomy" id="2107709"/>
    <lineage>
        <taxon>Viruses</taxon>
        <taxon>Pandoravirus</taxon>
    </lineage>
</organism>
<dbReference type="EMBL" id="MG011689">
    <property type="protein sequence ID" value="AVK75572.1"/>
    <property type="molecule type" value="Genomic_DNA"/>
</dbReference>
<evidence type="ECO:0000256" key="1">
    <source>
        <dbReference type="SAM" id="MobiDB-lite"/>
    </source>
</evidence>
<gene>
    <name evidence="2" type="ORF">pqer_cds_1150</name>
</gene>
<feature type="compositionally biased region" description="Acidic residues" evidence="1">
    <location>
        <begin position="306"/>
        <end position="328"/>
    </location>
</feature>
<feature type="region of interest" description="Disordered" evidence="1">
    <location>
        <begin position="1"/>
        <end position="53"/>
    </location>
</feature>
<feature type="compositionally biased region" description="Basic and acidic residues" evidence="1">
    <location>
        <begin position="294"/>
        <end position="305"/>
    </location>
</feature>
<reference evidence="2" key="1">
    <citation type="journal article" date="2018" name="Nat. Commun.">
        <title>Diversity and evolution of the emerging Pandoraviridae family.</title>
        <authorList>
            <person name="Legendre M."/>
            <person name="Fabre E."/>
            <person name="Poirot O."/>
            <person name="Jeudy S."/>
            <person name="Lartigue A."/>
            <person name="Alempic J.M."/>
            <person name="Beucher L."/>
            <person name="Philippe N."/>
            <person name="Bertaux L."/>
            <person name="Christo-Foroux E."/>
            <person name="Labadie K."/>
            <person name="Coute Y."/>
            <person name="Abergel C."/>
            <person name="Claverie J.M."/>
        </authorList>
    </citation>
    <scope>NUCLEOTIDE SEQUENCE [LARGE SCALE GENOMIC DNA]</scope>
    <source>
        <strain evidence="2">Quercus</strain>
    </source>
</reference>
<feature type="region of interest" description="Disordered" evidence="1">
    <location>
        <begin position="292"/>
        <end position="335"/>
    </location>
</feature>
<protein>
    <submittedName>
        <fullName evidence="2">Uncharacterized protein</fullName>
    </submittedName>
</protein>
<feature type="region of interest" description="Disordered" evidence="1">
    <location>
        <begin position="209"/>
        <end position="271"/>
    </location>
</feature>
<evidence type="ECO:0000313" key="2">
    <source>
        <dbReference type="EMBL" id="AVK75572.1"/>
    </source>
</evidence>
<proteinExistence type="predicted"/>